<name>A0A3M0CWV2_9PROT</name>
<gene>
    <name evidence="1" type="ORF">BXY39_0396</name>
</gene>
<dbReference type="InParanoid" id="A0A3M0CWV2"/>
<dbReference type="EMBL" id="REFR01000009">
    <property type="protein sequence ID" value="RMB11909.1"/>
    <property type="molecule type" value="Genomic_DNA"/>
</dbReference>
<sequence>MTKPAPTVNATATAGGSIIDISSNGVIVEDVNIAGRDTTNPGVAPTVLPALQFEGYSDAGTLLAYAQMAGVAEDVTDGAENGRVDISVRDGGVMTQKINVTGAAITLQDDTTVNGIVTGRAANTTALRAESTTGNLSNLAFVSNTGDQVRLEAVIDGINQGSLIPKGAGASVNLGTSGNPWDNGVFKGAVTAQDFTVDGGFFNIGGATVVTIAAGAVTATRSHHFVDTEGGAASDTLDTINGGTDGDLLLLRTVDSARTVTIAETNNIRVGGTTFTLSDTSDRILLVKAGALWITVSQADTV</sequence>
<comment type="caution">
    <text evidence="1">The sequence shown here is derived from an EMBL/GenBank/DDBJ whole genome shotgun (WGS) entry which is preliminary data.</text>
</comment>
<accession>A0A3M0CWV2</accession>
<dbReference type="AlphaFoldDB" id="A0A3M0CWV2"/>
<dbReference type="Proteomes" id="UP000271227">
    <property type="component" value="Unassembled WGS sequence"/>
</dbReference>
<proteinExistence type="predicted"/>
<dbReference type="RefSeq" id="WP_121937139.1">
    <property type="nucleotide sequence ID" value="NZ_REFR01000009.1"/>
</dbReference>
<evidence type="ECO:0000313" key="2">
    <source>
        <dbReference type="Proteomes" id="UP000271227"/>
    </source>
</evidence>
<organism evidence="1 2">
    <name type="scientific">Eilatimonas milleporae</name>
    <dbReference type="NCBI Taxonomy" id="911205"/>
    <lineage>
        <taxon>Bacteria</taxon>
        <taxon>Pseudomonadati</taxon>
        <taxon>Pseudomonadota</taxon>
        <taxon>Alphaproteobacteria</taxon>
        <taxon>Kordiimonadales</taxon>
        <taxon>Kordiimonadaceae</taxon>
        <taxon>Eilatimonas</taxon>
    </lineage>
</organism>
<keyword evidence="2" id="KW-1185">Reference proteome</keyword>
<protein>
    <submittedName>
        <fullName evidence="1">Uncharacterized protein</fullName>
    </submittedName>
</protein>
<reference evidence="1 2" key="1">
    <citation type="submission" date="2018-10" db="EMBL/GenBank/DDBJ databases">
        <title>Genomic Encyclopedia of Archaeal and Bacterial Type Strains, Phase II (KMG-II): from individual species to whole genera.</title>
        <authorList>
            <person name="Goeker M."/>
        </authorList>
    </citation>
    <scope>NUCLEOTIDE SEQUENCE [LARGE SCALE GENOMIC DNA]</scope>
    <source>
        <strain evidence="1 2">DSM 25217</strain>
    </source>
</reference>
<evidence type="ECO:0000313" key="1">
    <source>
        <dbReference type="EMBL" id="RMB11909.1"/>
    </source>
</evidence>